<evidence type="ECO:0000313" key="3">
    <source>
        <dbReference type="Proteomes" id="UP000326340"/>
    </source>
</evidence>
<dbReference type="Proteomes" id="UP000326340">
    <property type="component" value="Unassembled WGS sequence"/>
</dbReference>
<dbReference type="AlphaFoldDB" id="A0A5Q4C6X9"/>
<comment type="caution">
    <text evidence="2">The sequence shown here is derived from an EMBL/GenBank/DDBJ whole genome shotgun (WGS) entry which is preliminary data.</text>
</comment>
<protein>
    <submittedName>
        <fullName evidence="2">Uncharacterized protein</fullName>
    </submittedName>
</protein>
<sequence length="151" mass="16921">MSSARRYAALSIRIHSVSTMSPRVDDPQRDQKRQQITKDSTSGWRARRLMAARDIVTEELEKTPSTCMSPPPTECSCEGRSFPPPPSNLCRLGAWAVHAIAERQEQPSACQDPLTMAGILLRWCWKVGTTTIPPSLSLRCTVVMRARLRVE</sequence>
<dbReference type="EMBL" id="PUHP01000011">
    <property type="protein sequence ID" value="TQN75058.1"/>
    <property type="molecule type" value="Genomic_DNA"/>
</dbReference>
<feature type="region of interest" description="Disordered" evidence="1">
    <location>
        <begin position="19"/>
        <end position="43"/>
    </location>
</feature>
<gene>
    <name evidence="2" type="ORF">CSHISOI_00354</name>
</gene>
<evidence type="ECO:0000313" key="2">
    <source>
        <dbReference type="EMBL" id="TQN75058.1"/>
    </source>
</evidence>
<accession>A0A5Q4C6X9</accession>
<feature type="compositionally biased region" description="Basic and acidic residues" evidence="1">
    <location>
        <begin position="23"/>
        <end position="33"/>
    </location>
</feature>
<evidence type="ECO:0000256" key="1">
    <source>
        <dbReference type="SAM" id="MobiDB-lite"/>
    </source>
</evidence>
<name>A0A5Q4C6X9_9PEZI</name>
<organism evidence="2 3">
    <name type="scientific">Colletotrichum shisoi</name>
    <dbReference type="NCBI Taxonomy" id="2078593"/>
    <lineage>
        <taxon>Eukaryota</taxon>
        <taxon>Fungi</taxon>
        <taxon>Dikarya</taxon>
        <taxon>Ascomycota</taxon>
        <taxon>Pezizomycotina</taxon>
        <taxon>Sordariomycetes</taxon>
        <taxon>Hypocreomycetidae</taxon>
        <taxon>Glomerellales</taxon>
        <taxon>Glomerellaceae</taxon>
        <taxon>Colletotrichum</taxon>
        <taxon>Colletotrichum destructivum species complex</taxon>
    </lineage>
</organism>
<proteinExistence type="predicted"/>
<keyword evidence="3" id="KW-1185">Reference proteome</keyword>
<reference evidence="2 3" key="1">
    <citation type="journal article" date="2019" name="Sci. Rep.">
        <title>Colletotrichum shisoi sp. nov., an anthracnose pathogen of Perilla frutescens in Japan: molecular phylogenetic, morphological and genomic evidence.</title>
        <authorList>
            <person name="Gan P."/>
            <person name="Tsushima A."/>
            <person name="Hiroyama R."/>
            <person name="Narusaka M."/>
            <person name="Takano Y."/>
            <person name="Narusaka Y."/>
            <person name="Kawaradani M."/>
            <person name="Damm U."/>
            <person name="Shirasu K."/>
        </authorList>
    </citation>
    <scope>NUCLEOTIDE SEQUENCE [LARGE SCALE GENOMIC DNA]</scope>
    <source>
        <strain evidence="2 3">PG-2018a</strain>
    </source>
</reference>